<dbReference type="Pfam" id="PF04055">
    <property type="entry name" value="Radical_SAM"/>
    <property type="match status" value="1"/>
</dbReference>
<dbReference type="GO" id="GO:0046872">
    <property type="term" value="F:metal ion binding"/>
    <property type="evidence" value="ECO:0007669"/>
    <property type="project" value="UniProtKB-KW"/>
</dbReference>
<dbReference type="PANTHER" id="PTHR43273">
    <property type="entry name" value="ANAEROBIC SULFATASE-MATURATING ENZYME HOMOLOG ASLB-RELATED"/>
    <property type="match status" value="1"/>
</dbReference>
<dbReference type="SFLD" id="SFLDS00029">
    <property type="entry name" value="Radical_SAM"/>
    <property type="match status" value="1"/>
</dbReference>
<protein>
    <submittedName>
        <fullName evidence="9">Radical SAM domain-containing protein</fullName>
    </submittedName>
</protein>
<proteinExistence type="inferred from homology"/>
<dbReference type="InterPro" id="IPR058240">
    <property type="entry name" value="rSAM_sf"/>
</dbReference>
<reference evidence="10" key="1">
    <citation type="submission" date="2012-11" db="EMBL/GenBank/DDBJ databases">
        <authorList>
            <person name="Lucero-Rivera Y.E."/>
            <person name="Tovar-Ramirez D."/>
        </authorList>
    </citation>
    <scope>NUCLEOTIDE SEQUENCE [LARGE SCALE GENOMIC DNA]</scope>
    <source>
        <strain evidence="10">Araruama</strain>
    </source>
</reference>
<keyword evidence="6" id="KW-0411">Iron-sulfur</keyword>
<evidence type="ECO:0000256" key="3">
    <source>
        <dbReference type="ARBA" id="ARBA00022691"/>
    </source>
</evidence>
<comment type="similarity">
    <text evidence="7">Belongs to the radical SAM superfamily. Anaerobic sulfatase-maturating enzyme family.</text>
</comment>
<evidence type="ECO:0000259" key="8">
    <source>
        <dbReference type="PROSITE" id="PS51918"/>
    </source>
</evidence>
<dbReference type="PROSITE" id="PS01305">
    <property type="entry name" value="MOAA_NIFB_PQQE"/>
    <property type="match status" value="1"/>
</dbReference>
<dbReference type="CDD" id="cd01335">
    <property type="entry name" value="Radical_SAM"/>
    <property type="match status" value="1"/>
</dbReference>
<sequence length="336" mass="38185">MMIRYLIFILTNDCNLNCIYCYRGNQSKQQAMTVDMITECIEKYMQHDSPCHVQLTGGEPTLRPELIEHTAQFIRKKKAKASIAIQTNATLLDESLIKMFQKYQIQVGVSLDGPLDIQEKLRGNASETFKGLKRLECHEVPFRVTTVVSQQNIEYLHKTVLLLSSFSNALGIGLDLLIQKGRAKNAETITPATPDVLEKSIKQMLVSLDAINLRRHSKLRFREKDTIVNAHKIRQLNPFFCHAAKNESLCVTPDGFLYPCSQTAGDERFVMGTIEKPNKSKPLLLKDYALSHHNCDDCSLTGFCPGDCYSRQFYNNNAGQSLTCVMYQKILNHMRK</sequence>
<dbReference type="InterPro" id="IPR023885">
    <property type="entry name" value="4Fe4S-binding_SPASM_dom"/>
</dbReference>
<dbReference type="InterPro" id="IPR007197">
    <property type="entry name" value="rSAM"/>
</dbReference>
<dbReference type="Gene3D" id="3.20.20.70">
    <property type="entry name" value="Aldolase class I"/>
    <property type="match status" value="1"/>
</dbReference>
<evidence type="ECO:0000256" key="7">
    <source>
        <dbReference type="ARBA" id="ARBA00023601"/>
    </source>
</evidence>
<dbReference type="AlphaFoldDB" id="A0A1V1P9R5"/>
<dbReference type="SFLD" id="SFLDG01384">
    <property type="entry name" value="thioether_bond_formation_requi"/>
    <property type="match status" value="1"/>
</dbReference>
<comment type="cofactor">
    <cofactor evidence="1">
        <name>[4Fe-4S] cluster</name>
        <dbReference type="ChEBI" id="CHEBI:49883"/>
    </cofactor>
</comment>
<evidence type="ECO:0000256" key="6">
    <source>
        <dbReference type="ARBA" id="ARBA00023014"/>
    </source>
</evidence>
<keyword evidence="3" id="KW-0949">S-adenosyl-L-methionine</keyword>
<gene>
    <name evidence="9" type="ORF">OMM_02489</name>
</gene>
<evidence type="ECO:0000313" key="10">
    <source>
        <dbReference type="Proteomes" id="UP000189670"/>
    </source>
</evidence>
<keyword evidence="2" id="KW-0004">4Fe-4S</keyword>
<evidence type="ECO:0000313" key="9">
    <source>
        <dbReference type="EMBL" id="ETR71425.1"/>
    </source>
</evidence>
<feature type="domain" description="Radical SAM core" evidence="8">
    <location>
        <begin position="1"/>
        <end position="215"/>
    </location>
</feature>
<organism evidence="9 10">
    <name type="scientific">Candidatus Magnetoglobus multicellularis str. Araruama</name>
    <dbReference type="NCBI Taxonomy" id="890399"/>
    <lineage>
        <taxon>Bacteria</taxon>
        <taxon>Pseudomonadati</taxon>
        <taxon>Thermodesulfobacteriota</taxon>
        <taxon>Desulfobacteria</taxon>
        <taxon>Desulfobacterales</taxon>
        <taxon>Desulfobacteraceae</taxon>
        <taxon>Candidatus Magnetoglobus</taxon>
    </lineage>
</organism>
<accession>A0A1V1P9R5</accession>
<dbReference type="PROSITE" id="PS51918">
    <property type="entry name" value="RADICAL_SAM"/>
    <property type="match status" value="1"/>
</dbReference>
<dbReference type="EMBL" id="ATBP01000269">
    <property type="protein sequence ID" value="ETR71425.1"/>
    <property type="molecule type" value="Genomic_DNA"/>
</dbReference>
<dbReference type="InterPro" id="IPR013785">
    <property type="entry name" value="Aldolase_TIM"/>
</dbReference>
<evidence type="ECO:0000256" key="1">
    <source>
        <dbReference type="ARBA" id="ARBA00001966"/>
    </source>
</evidence>
<dbReference type="InterPro" id="IPR000385">
    <property type="entry name" value="MoaA_NifB_PqqE_Fe-S-bd_CS"/>
</dbReference>
<evidence type="ECO:0000256" key="4">
    <source>
        <dbReference type="ARBA" id="ARBA00022723"/>
    </source>
</evidence>
<keyword evidence="5" id="KW-0408">Iron</keyword>
<dbReference type="SFLD" id="SFLDG01067">
    <property type="entry name" value="SPASM/twitch_domain_containing"/>
    <property type="match status" value="1"/>
</dbReference>
<dbReference type="GO" id="GO:0016491">
    <property type="term" value="F:oxidoreductase activity"/>
    <property type="evidence" value="ECO:0007669"/>
    <property type="project" value="InterPro"/>
</dbReference>
<dbReference type="GO" id="GO:0051539">
    <property type="term" value="F:4 iron, 4 sulfur cluster binding"/>
    <property type="evidence" value="ECO:0007669"/>
    <property type="project" value="UniProtKB-KW"/>
</dbReference>
<dbReference type="SUPFAM" id="SSF102114">
    <property type="entry name" value="Radical SAM enzymes"/>
    <property type="match status" value="1"/>
</dbReference>
<evidence type="ECO:0000256" key="5">
    <source>
        <dbReference type="ARBA" id="ARBA00023004"/>
    </source>
</evidence>
<dbReference type="SFLD" id="SFLDG01386">
    <property type="entry name" value="main_SPASM_domain-containing"/>
    <property type="match status" value="1"/>
</dbReference>
<keyword evidence="4" id="KW-0479">Metal-binding</keyword>
<dbReference type="Proteomes" id="UP000189670">
    <property type="component" value="Unassembled WGS sequence"/>
</dbReference>
<dbReference type="PANTHER" id="PTHR43273:SF3">
    <property type="entry name" value="ANAEROBIC SULFATASE-MATURATING ENZYME HOMOLOG ASLB-RELATED"/>
    <property type="match status" value="1"/>
</dbReference>
<dbReference type="NCBIfam" id="TIGR04085">
    <property type="entry name" value="rSAM_more_4Fe4S"/>
    <property type="match status" value="1"/>
</dbReference>
<evidence type="ECO:0000256" key="2">
    <source>
        <dbReference type="ARBA" id="ARBA00022485"/>
    </source>
</evidence>
<comment type="caution">
    <text evidence="9">The sequence shown here is derived from an EMBL/GenBank/DDBJ whole genome shotgun (WGS) entry which is preliminary data.</text>
</comment>
<name>A0A1V1P9R5_9BACT</name>
<dbReference type="InterPro" id="IPR023867">
    <property type="entry name" value="Sulphatase_maturase_rSAM"/>
</dbReference>